<gene>
    <name evidence="7" type="ORF">K489DRAFT_379389</name>
</gene>
<organism evidence="7">
    <name type="scientific">Dissoconium aciculare CBS 342.82</name>
    <dbReference type="NCBI Taxonomy" id="1314786"/>
    <lineage>
        <taxon>Eukaryota</taxon>
        <taxon>Fungi</taxon>
        <taxon>Dikarya</taxon>
        <taxon>Ascomycota</taxon>
        <taxon>Pezizomycotina</taxon>
        <taxon>Dothideomycetes</taxon>
        <taxon>Dothideomycetidae</taxon>
        <taxon>Mycosphaerellales</taxon>
        <taxon>Dissoconiaceae</taxon>
        <taxon>Dissoconium</taxon>
    </lineage>
</organism>
<keyword evidence="5" id="KW-0223">Dioxygenase</keyword>
<feature type="binding site" description="proximal binding residue" evidence="4">
    <location>
        <position position="367"/>
    </location>
    <ligand>
        <name>heme b</name>
        <dbReference type="ChEBI" id="CHEBI:60344"/>
    </ligand>
    <ligandPart>
        <name>Fe</name>
        <dbReference type="ChEBI" id="CHEBI:18248"/>
    </ligandPart>
</feature>
<keyword evidence="5" id="KW-0560">Oxidoreductase</keyword>
<evidence type="ECO:0000256" key="4">
    <source>
        <dbReference type="PIRSR" id="PIRSR600898-1"/>
    </source>
</evidence>
<evidence type="ECO:0000256" key="5">
    <source>
        <dbReference type="RuleBase" id="RU369119"/>
    </source>
</evidence>
<evidence type="ECO:0000313" key="6">
    <source>
        <dbReference type="Proteomes" id="UP000504637"/>
    </source>
</evidence>
<dbReference type="InterPro" id="IPR037217">
    <property type="entry name" value="Trp/Indoleamine_2_3_dOase-like"/>
</dbReference>
<dbReference type="GO" id="GO:0019441">
    <property type="term" value="P:L-tryptophan catabolic process to kynurenine"/>
    <property type="evidence" value="ECO:0007669"/>
    <property type="project" value="UniProtKB-UniRule"/>
</dbReference>
<dbReference type="AlphaFoldDB" id="A0A6J3M676"/>
<dbReference type="GO" id="GO:0034354">
    <property type="term" value="P:'de novo' NAD+ biosynthetic process from L-tryptophan"/>
    <property type="evidence" value="ECO:0007669"/>
    <property type="project" value="TreeGrafter"/>
</dbReference>
<keyword evidence="2 4" id="KW-0479">Metal-binding</keyword>
<comment type="similarity">
    <text evidence="1 5">Belongs to the indoleamine 2,3-dioxygenase family.</text>
</comment>
<dbReference type="GO" id="GO:0033754">
    <property type="term" value="F:indoleamine 2,3-dioxygenase activity"/>
    <property type="evidence" value="ECO:0007669"/>
    <property type="project" value="UniProtKB-EC"/>
</dbReference>
<proteinExistence type="inferred from homology"/>
<evidence type="ECO:0000313" key="7">
    <source>
        <dbReference type="RefSeq" id="XP_033460429.1"/>
    </source>
</evidence>
<dbReference type="GO" id="GO:0020037">
    <property type="term" value="F:heme binding"/>
    <property type="evidence" value="ECO:0007669"/>
    <property type="project" value="UniProtKB-UniRule"/>
</dbReference>
<evidence type="ECO:0000256" key="3">
    <source>
        <dbReference type="ARBA" id="ARBA00023004"/>
    </source>
</evidence>
<sequence length="490" mass="54964">MIPVPNPLDYDVSLENAFLPSTPPLECLPDPYYEQWEHVMTNLQGLILSKRLREVVDHLPVLSTDRLTDIVQWRRAYSILAFITHGYIWGGLKPADRIPPSISIPFLATCKRLELPPVATYAGLVLWNWKPIFANEPVDTLANLDTIETFTGSLDEKWFYLISIAIESRGAPIIPMMLRAIKAAREGDRDMVIRCLQSFAERLSELKDMLAQMYDNCDPHVFYYRIRPFLAGSKNMAEAGLPQGVIFDNGGAINRQRYVQFSGGSNAQSSIIQFFDIVLGVEHRSTGEAKPGNQSSPQISKSKYSAPSTNFIHEMRKYMPGQHARFLCDVDRVANIRTFVEENSSDRGLTLAYDACLAMLRSFRDTHIQIVSRYIIVKSREAASAKVQETASKKVDLAHRSKPVDENIKKDLKGTGGTALIPFLRQARDETGEPAVDEWTRRLLSKKGVLEKGAIPGETSARKVLDRIDGQNGLEKLWQADSNSGGLCTF</sequence>
<dbReference type="SUPFAM" id="SSF140959">
    <property type="entry name" value="Indolic compounds 2,3-dioxygenase-like"/>
    <property type="match status" value="1"/>
</dbReference>
<evidence type="ECO:0000256" key="2">
    <source>
        <dbReference type="ARBA" id="ARBA00022723"/>
    </source>
</evidence>
<dbReference type="GO" id="GO:0046872">
    <property type="term" value="F:metal ion binding"/>
    <property type="evidence" value="ECO:0007669"/>
    <property type="project" value="UniProtKB-UniRule"/>
</dbReference>
<comment type="catalytic activity">
    <reaction evidence="5">
        <text>L-tryptophan + O2 = N-formyl-L-kynurenine</text>
        <dbReference type="Rhea" id="RHEA:24536"/>
        <dbReference type="ChEBI" id="CHEBI:15379"/>
        <dbReference type="ChEBI" id="CHEBI:57912"/>
        <dbReference type="ChEBI" id="CHEBI:58629"/>
    </reaction>
</comment>
<name>A0A6J3M676_9PEZI</name>
<reference evidence="7" key="1">
    <citation type="submission" date="2020-01" db="EMBL/GenBank/DDBJ databases">
        <authorList>
            <consortium name="DOE Joint Genome Institute"/>
            <person name="Haridas S."/>
            <person name="Albert R."/>
            <person name="Binder M."/>
            <person name="Bloem J."/>
            <person name="Labutti K."/>
            <person name="Salamov A."/>
            <person name="Andreopoulos B."/>
            <person name="Baker S.E."/>
            <person name="Barry K."/>
            <person name="Bills G."/>
            <person name="Bluhm B.H."/>
            <person name="Cannon C."/>
            <person name="Castanera R."/>
            <person name="Culley D.E."/>
            <person name="Daum C."/>
            <person name="Ezra D."/>
            <person name="Gonzalez J.B."/>
            <person name="Henrissat B."/>
            <person name="Kuo A."/>
            <person name="Liang C."/>
            <person name="Lipzen A."/>
            <person name="Lutzoni F."/>
            <person name="Magnuson J."/>
            <person name="Mondo S."/>
            <person name="Nolan M."/>
            <person name="Ohm R."/>
            <person name="Pangilinan J."/>
            <person name="Park H.-J."/>
            <person name="Ramirez L."/>
            <person name="Alfaro M."/>
            <person name="Sun H."/>
            <person name="Tritt A."/>
            <person name="Yoshinaga Y."/>
            <person name="Zwiers L.-H."/>
            <person name="Turgeon B.G."/>
            <person name="Goodwin S.B."/>
            <person name="Spatafora J.W."/>
            <person name="Crous P.W."/>
            <person name="Grigoriev I.V."/>
        </authorList>
    </citation>
    <scope>NUCLEOTIDE SEQUENCE</scope>
    <source>
        <strain evidence="7">CBS 342.82</strain>
    </source>
</reference>
<dbReference type="Pfam" id="PF01231">
    <property type="entry name" value="IDO"/>
    <property type="match status" value="1"/>
</dbReference>
<dbReference type="Gene3D" id="1.20.58.480">
    <property type="match status" value="1"/>
</dbReference>
<reference evidence="7" key="3">
    <citation type="submission" date="2025-08" db="UniProtKB">
        <authorList>
            <consortium name="RefSeq"/>
        </authorList>
    </citation>
    <scope>IDENTIFICATION</scope>
    <source>
        <strain evidence="7">CBS 342.82</strain>
    </source>
</reference>
<dbReference type="PANTHER" id="PTHR28657">
    <property type="entry name" value="INDOLEAMINE 2,3-DIOXYGENASE"/>
    <property type="match status" value="1"/>
</dbReference>
<dbReference type="Proteomes" id="UP000504637">
    <property type="component" value="Unplaced"/>
</dbReference>
<dbReference type="RefSeq" id="XP_033460429.1">
    <property type="nucleotide sequence ID" value="XM_033604632.1"/>
</dbReference>
<keyword evidence="6" id="KW-1185">Reference proteome</keyword>
<dbReference type="GeneID" id="54362432"/>
<dbReference type="GO" id="GO:0005737">
    <property type="term" value="C:cytoplasm"/>
    <property type="evidence" value="ECO:0007669"/>
    <property type="project" value="TreeGrafter"/>
</dbReference>
<accession>A0A6J3M676</accession>
<protein>
    <recommendedName>
        <fullName evidence="5">Indoleamine 2,3-dioxygenase</fullName>
        <ecNumber evidence="5">1.13.11.52</ecNumber>
    </recommendedName>
</protein>
<dbReference type="PANTHER" id="PTHR28657:SF5">
    <property type="entry name" value="INDOLEAMINE 2,3-DIOXYGENASE"/>
    <property type="match status" value="1"/>
</dbReference>
<dbReference type="EC" id="1.13.11.52" evidence="5"/>
<dbReference type="OrthoDB" id="540174at2759"/>
<dbReference type="InterPro" id="IPR000898">
    <property type="entry name" value="Indolamine_dOase"/>
</dbReference>
<reference evidence="7" key="2">
    <citation type="submission" date="2020-04" db="EMBL/GenBank/DDBJ databases">
        <authorList>
            <consortium name="NCBI Genome Project"/>
        </authorList>
    </citation>
    <scope>NUCLEOTIDE SEQUENCE</scope>
    <source>
        <strain evidence="7">CBS 342.82</strain>
    </source>
</reference>
<keyword evidence="3 4" id="KW-0408">Iron</keyword>
<keyword evidence="4 5" id="KW-0349">Heme</keyword>
<comment type="function">
    <text evidence="5">Produces N-formyl-kynurenine through the oxidation of tryptophan.</text>
</comment>
<dbReference type="PROSITE" id="PS00876">
    <property type="entry name" value="IDO_1"/>
    <property type="match status" value="1"/>
</dbReference>
<dbReference type="FunFam" id="1.20.58.480:FF:000004">
    <property type="entry name" value="Indoleamine 2,3-dioxygenase subfamily"/>
    <property type="match status" value="1"/>
</dbReference>
<evidence type="ECO:0000256" key="1">
    <source>
        <dbReference type="ARBA" id="ARBA00007119"/>
    </source>
</evidence>